<dbReference type="InterPro" id="IPR042115">
    <property type="entry name" value="PriA_3primeBD_sf"/>
</dbReference>
<feature type="binding site" evidence="12">
    <location>
        <position position="371"/>
    </location>
    <ligand>
        <name>Zn(2+)</name>
        <dbReference type="ChEBI" id="CHEBI:29105"/>
        <label>1</label>
    </ligand>
</feature>
<protein>
    <recommendedName>
        <fullName evidence="12">Replication restart protein PriA</fullName>
    </recommendedName>
    <alternativeName>
        <fullName evidence="12">ATP-dependent DNA helicase PriA</fullName>
        <ecNumber evidence="12">5.6.2.4</ecNumber>
    </alternativeName>
    <alternativeName>
        <fullName evidence="12">DNA 3'-5' helicase PriA</fullName>
    </alternativeName>
</protein>
<dbReference type="Pfam" id="PF18319">
    <property type="entry name" value="Zn_ribbon_PriA"/>
    <property type="match status" value="1"/>
</dbReference>
<evidence type="ECO:0000256" key="9">
    <source>
        <dbReference type="ARBA" id="ARBA00023125"/>
    </source>
</evidence>
<evidence type="ECO:0000256" key="6">
    <source>
        <dbReference type="ARBA" id="ARBA00022806"/>
    </source>
</evidence>
<keyword evidence="3 12" id="KW-0479">Metal-binding</keyword>
<dbReference type="Gene3D" id="3.40.1440.60">
    <property type="entry name" value="PriA, 3(prime) DNA-binding domain"/>
    <property type="match status" value="1"/>
</dbReference>
<keyword evidence="1 12" id="KW-0639">Primosome</keyword>
<feature type="binding site" evidence="12">
    <location>
        <position position="398"/>
    </location>
    <ligand>
        <name>Zn(2+)</name>
        <dbReference type="ChEBI" id="CHEBI:29105"/>
        <label>2</label>
    </ligand>
</feature>
<dbReference type="GO" id="GO:0008270">
    <property type="term" value="F:zinc ion binding"/>
    <property type="evidence" value="ECO:0007669"/>
    <property type="project" value="UniProtKB-UniRule"/>
</dbReference>
<keyword evidence="8 12" id="KW-0067">ATP-binding</keyword>
<dbReference type="InterPro" id="IPR041222">
    <property type="entry name" value="PriA_3primeBD"/>
</dbReference>
<evidence type="ECO:0000313" key="15">
    <source>
        <dbReference type="Proteomes" id="UP000034207"/>
    </source>
</evidence>
<dbReference type="InterPro" id="IPR040498">
    <property type="entry name" value="PriA_CRR"/>
</dbReference>
<gene>
    <name evidence="12" type="primary">priA</name>
    <name evidence="14" type="ORF">UT18_C0011G0036</name>
</gene>
<keyword evidence="6 12" id="KW-0347">Helicase</keyword>
<comment type="caution">
    <text evidence="14">The sequence shown here is derived from an EMBL/GenBank/DDBJ whole genome shotgun (WGS) entry which is preliminary data.</text>
</comment>
<dbReference type="Gene3D" id="3.40.50.300">
    <property type="entry name" value="P-loop containing nucleotide triphosphate hydrolases"/>
    <property type="match status" value="2"/>
</dbReference>
<accession>A0A0G0M1X7</accession>
<dbReference type="CDD" id="cd17929">
    <property type="entry name" value="DEXHc_priA"/>
    <property type="match status" value="1"/>
</dbReference>
<keyword evidence="9 12" id="KW-0238">DNA-binding</keyword>
<dbReference type="InterPro" id="IPR001650">
    <property type="entry name" value="Helicase_C-like"/>
</dbReference>
<feature type="binding site" evidence="12">
    <location>
        <position position="383"/>
    </location>
    <ligand>
        <name>Zn(2+)</name>
        <dbReference type="ChEBI" id="CHEBI:29105"/>
        <label>2</label>
    </ligand>
</feature>
<dbReference type="PATRIC" id="fig|1618345.3.peg.723"/>
<dbReference type="GO" id="GO:1990077">
    <property type="term" value="C:primosome complex"/>
    <property type="evidence" value="ECO:0007669"/>
    <property type="project" value="UniProtKB-UniRule"/>
</dbReference>
<dbReference type="PANTHER" id="PTHR30580">
    <property type="entry name" value="PRIMOSOMAL PROTEIN N"/>
    <property type="match status" value="1"/>
</dbReference>
<comment type="catalytic activity">
    <reaction evidence="11 12">
        <text>ATP + H2O = ADP + phosphate + H(+)</text>
        <dbReference type="Rhea" id="RHEA:13065"/>
        <dbReference type="ChEBI" id="CHEBI:15377"/>
        <dbReference type="ChEBI" id="CHEBI:15378"/>
        <dbReference type="ChEBI" id="CHEBI:30616"/>
        <dbReference type="ChEBI" id="CHEBI:43474"/>
        <dbReference type="ChEBI" id="CHEBI:456216"/>
        <dbReference type="EC" id="5.6.2.4"/>
    </reaction>
</comment>
<dbReference type="Pfam" id="PF04851">
    <property type="entry name" value="ResIII"/>
    <property type="match status" value="1"/>
</dbReference>
<dbReference type="PROSITE" id="PS51192">
    <property type="entry name" value="HELICASE_ATP_BIND_1"/>
    <property type="match status" value="1"/>
</dbReference>
<keyword evidence="10 12" id="KW-0413">Isomerase</keyword>
<dbReference type="GO" id="GO:0043138">
    <property type="term" value="F:3'-5' DNA helicase activity"/>
    <property type="evidence" value="ECO:0007669"/>
    <property type="project" value="UniProtKB-EC"/>
</dbReference>
<dbReference type="Pfam" id="PF00271">
    <property type="entry name" value="Helicase_C"/>
    <property type="match status" value="1"/>
</dbReference>
<keyword evidence="7 12" id="KW-0862">Zinc</keyword>
<dbReference type="EC" id="5.6.2.4" evidence="12"/>
<dbReference type="FunFam" id="3.40.50.300:FF:000489">
    <property type="entry name" value="Primosome assembly protein PriA"/>
    <property type="match status" value="1"/>
</dbReference>
<dbReference type="NCBIfam" id="TIGR00595">
    <property type="entry name" value="priA"/>
    <property type="match status" value="1"/>
</dbReference>
<dbReference type="Pfam" id="PF17764">
    <property type="entry name" value="PriA_3primeBD"/>
    <property type="match status" value="1"/>
</dbReference>
<dbReference type="GO" id="GO:0006269">
    <property type="term" value="P:DNA replication, synthesis of primer"/>
    <property type="evidence" value="ECO:0007669"/>
    <property type="project" value="UniProtKB-KW"/>
</dbReference>
<feature type="binding site" evidence="12">
    <location>
        <position position="380"/>
    </location>
    <ligand>
        <name>Zn(2+)</name>
        <dbReference type="ChEBI" id="CHEBI:29105"/>
        <label>2</label>
    </ligand>
</feature>
<dbReference type="InterPro" id="IPR041236">
    <property type="entry name" value="PriA_C"/>
</dbReference>
<comment type="function">
    <text evidence="12">Initiates the restart of stalled replication forks, which reloads the replicative helicase on sites other than the origin of replication. Recognizes and binds to abandoned replication forks and remodels them to uncover a helicase loading site. Promotes assembly of the primosome at these replication forks.</text>
</comment>
<feature type="binding site" evidence="12">
    <location>
        <position position="414"/>
    </location>
    <ligand>
        <name>Zn(2+)</name>
        <dbReference type="ChEBI" id="CHEBI:29105"/>
        <label>1</label>
    </ligand>
</feature>
<dbReference type="InterPro" id="IPR005259">
    <property type="entry name" value="PriA"/>
</dbReference>
<dbReference type="InterPro" id="IPR014001">
    <property type="entry name" value="Helicase_ATP-bd"/>
</dbReference>
<comment type="catalytic activity">
    <reaction evidence="12">
        <text>Couples ATP hydrolysis with the unwinding of duplex DNA by translocating in the 3'-5' direction.</text>
        <dbReference type="EC" id="5.6.2.4"/>
    </reaction>
</comment>
<evidence type="ECO:0000256" key="7">
    <source>
        <dbReference type="ARBA" id="ARBA00022833"/>
    </source>
</evidence>
<dbReference type="GO" id="GO:0006270">
    <property type="term" value="P:DNA replication initiation"/>
    <property type="evidence" value="ECO:0007669"/>
    <property type="project" value="TreeGrafter"/>
</dbReference>
<dbReference type="SUPFAM" id="SSF52540">
    <property type="entry name" value="P-loop containing nucleoside triphosphate hydrolases"/>
    <property type="match status" value="2"/>
</dbReference>
<dbReference type="Proteomes" id="UP000034207">
    <property type="component" value="Unassembled WGS sequence"/>
</dbReference>
<sequence length="653" mass="73917">MLFAKVAVGINIKTSDGFYTYEIPEELSDKIEVGQIVLIPFRNKKIAGLVLEITETKPLFATKKLEKIILNNSVPNHLLKIINFISDYYITSYGSALSSVIPLNLFTKNRRANPAGKEVEKKITNLKILTPDQSAIFNVVKESLDGKSLDKYLIFGVTGSGKTEIYAHLIDEVIKKGKHAIVLVPEISLTPQTFNYFNDRFPDKVALWHSDLKETEKHLIWQEIRSGKKTVVVGSRSAIFSPLANLGIIIIDEEQESSFKQDQSPRYHARTVAKEIAAITKSILVLGSATPSIDAYSEAITGKYKLLRLPKRVTENKPPKITIVDLKDEFRNKNYSPFSSILQEKMEEALVAKKQIMLFLNRRGASTYILCKDCGWVYKCPACDIPFTYHLDSNKLICHHCTRVQEIPTSCFICKSYSIKYYGKGTQKIEYELNKLFPKAIVKRMDKDSTSKRGSHGEIYQDFLSHKIDILIGTQMIAKGWDIGNVSLVGVINADNALYLPDFRAEEKTHQLLVQVSGRAGRKKGDEGEVVIQTYCPDNLAIVASAKYDTENFYNSEVSNRKKHNYPPFAKFVKILYNNEDKNTALKNALKDFNYLHGNGINVEGPIPSFIPKINNKYRYILILKFDKYIKADWKLLQNVSGSIDVDPTNLLN</sequence>
<dbReference type="InterPro" id="IPR027417">
    <property type="entry name" value="P-loop_NTPase"/>
</dbReference>
<evidence type="ECO:0000256" key="12">
    <source>
        <dbReference type="HAMAP-Rule" id="MF_00983"/>
    </source>
</evidence>
<dbReference type="PANTHER" id="PTHR30580:SF0">
    <property type="entry name" value="PRIMOSOMAL PROTEIN N"/>
    <property type="match status" value="1"/>
</dbReference>
<dbReference type="InterPro" id="IPR006935">
    <property type="entry name" value="Helicase/UvrB_N"/>
</dbReference>
<dbReference type="Pfam" id="PF18074">
    <property type="entry name" value="PriA_C"/>
    <property type="match status" value="1"/>
</dbReference>
<keyword evidence="4 12" id="KW-0547">Nucleotide-binding</keyword>
<keyword evidence="5 12" id="KW-0378">Hydrolase</keyword>
<reference evidence="14 15" key="1">
    <citation type="journal article" date="2015" name="Nature">
        <title>rRNA introns, odd ribosomes, and small enigmatic genomes across a large radiation of phyla.</title>
        <authorList>
            <person name="Brown C.T."/>
            <person name="Hug L.A."/>
            <person name="Thomas B.C."/>
            <person name="Sharon I."/>
            <person name="Castelle C.J."/>
            <person name="Singh A."/>
            <person name="Wilkins M.J."/>
            <person name="Williams K.H."/>
            <person name="Banfield J.F."/>
        </authorList>
    </citation>
    <scope>NUCLEOTIDE SEQUENCE [LARGE SCALE GENOMIC DNA]</scope>
</reference>
<evidence type="ECO:0000256" key="8">
    <source>
        <dbReference type="ARBA" id="ARBA00022840"/>
    </source>
</evidence>
<dbReference type="GO" id="GO:0005524">
    <property type="term" value="F:ATP binding"/>
    <property type="evidence" value="ECO:0007669"/>
    <property type="project" value="UniProtKB-UniRule"/>
</dbReference>
<feature type="binding site" evidence="12">
    <location>
        <position position="411"/>
    </location>
    <ligand>
        <name>Zn(2+)</name>
        <dbReference type="ChEBI" id="CHEBI:29105"/>
        <label>1</label>
    </ligand>
</feature>
<dbReference type="AlphaFoldDB" id="A0A0G0M1X7"/>
<dbReference type="GO" id="GO:0006302">
    <property type="term" value="P:double-strand break repair"/>
    <property type="evidence" value="ECO:0007669"/>
    <property type="project" value="InterPro"/>
</dbReference>
<evidence type="ECO:0000256" key="3">
    <source>
        <dbReference type="ARBA" id="ARBA00022723"/>
    </source>
</evidence>
<evidence type="ECO:0000256" key="10">
    <source>
        <dbReference type="ARBA" id="ARBA00023235"/>
    </source>
</evidence>
<evidence type="ECO:0000256" key="5">
    <source>
        <dbReference type="ARBA" id="ARBA00022801"/>
    </source>
</evidence>
<dbReference type="EMBL" id="LBVV01000011">
    <property type="protein sequence ID" value="KKQ94330.1"/>
    <property type="molecule type" value="Genomic_DNA"/>
</dbReference>
<dbReference type="GO" id="GO:0016887">
    <property type="term" value="F:ATP hydrolysis activity"/>
    <property type="evidence" value="ECO:0007669"/>
    <property type="project" value="RHEA"/>
</dbReference>
<feature type="binding site" evidence="12">
    <location>
        <position position="374"/>
    </location>
    <ligand>
        <name>Zn(2+)</name>
        <dbReference type="ChEBI" id="CHEBI:29105"/>
        <label>1</label>
    </ligand>
</feature>
<evidence type="ECO:0000256" key="4">
    <source>
        <dbReference type="ARBA" id="ARBA00022741"/>
    </source>
</evidence>
<comment type="subunit">
    <text evidence="12">Component of the replication restart primosome.</text>
</comment>
<feature type="domain" description="Helicase ATP-binding" evidence="13">
    <location>
        <begin position="143"/>
        <end position="309"/>
    </location>
</feature>
<organism evidence="14 15">
    <name type="scientific">candidate division CPR2 bacterium GW2011_GWC2_39_10</name>
    <dbReference type="NCBI Taxonomy" id="1618345"/>
    <lineage>
        <taxon>Bacteria</taxon>
        <taxon>Bacteria division CPR2</taxon>
    </lineage>
</organism>
<dbReference type="GO" id="GO:0006310">
    <property type="term" value="P:DNA recombination"/>
    <property type="evidence" value="ECO:0007669"/>
    <property type="project" value="InterPro"/>
</dbReference>
<evidence type="ECO:0000259" key="13">
    <source>
        <dbReference type="PROSITE" id="PS51192"/>
    </source>
</evidence>
<feature type="binding site" evidence="12">
    <location>
        <position position="401"/>
    </location>
    <ligand>
        <name>Zn(2+)</name>
        <dbReference type="ChEBI" id="CHEBI:29105"/>
        <label>2</label>
    </ligand>
</feature>
<dbReference type="CDD" id="cd18804">
    <property type="entry name" value="SF2_C_priA"/>
    <property type="match status" value="1"/>
</dbReference>
<dbReference type="SMART" id="SM00487">
    <property type="entry name" value="DEXDc"/>
    <property type="match status" value="1"/>
</dbReference>
<evidence type="ECO:0000313" key="14">
    <source>
        <dbReference type="EMBL" id="KKQ94330.1"/>
    </source>
</evidence>
<evidence type="ECO:0000256" key="2">
    <source>
        <dbReference type="ARBA" id="ARBA00022705"/>
    </source>
</evidence>
<dbReference type="GO" id="GO:0003677">
    <property type="term" value="F:DNA binding"/>
    <property type="evidence" value="ECO:0007669"/>
    <property type="project" value="UniProtKB-UniRule"/>
</dbReference>
<proteinExistence type="inferred from homology"/>
<comment type="similarity">
    <text evidence="12">Belongs to the helicase family. PriA subfamily.</text>
</comment>
<keyword evidence="2 12" id="KW-0235">DNA replication</keyword>
<name>A0A0G0M1X7_UNCC2</name>
<comment type="cofactor">
    <cofactor evidence="12">
        <name>Zn(2+)</name>
        <dbReference type="ChEBI" id="CHEBI:29105"/>
    </cofactor>
    <text evidence="12">Binds 2 zinc ions per subunit.</text>
</comment>
<dbReference type="SMART" id="SM00490">
    <property type="entry name" value="HELICc"/>
    <property type="match status" value="1"/>
</dbReference>
<dbReference type="HAMAP" id="MF_00983">
    <property type="entry name" value="PriA"/>
    <property type="match status" value="1"/>
</dbReference>
<dbReference type="STRING" id="1618345.UT18_C0011G0036"/>
<evidence type="ECO:0000256" key="1">
    <source>
        <dbReference type="ARBA" id="ARBA00022515"/>
    </source>
</evidence>
<evidence type="ECO:0000256" key="11">
    <source>
        <dbReference type="ARBA" id="ARBA00048988"/>
    </source>
</evidence>